<dbReference type="AlphaFoldDB" id="A0A5C3QI33"/>
<keyword evidence="3" id="KW-0560">Oxidoreductase</keyword>
<keyword evidence="8" id="KW-1185">Reference proteome</keyword>
<proteinExistence type="predicted"/>
<evidence type="ECO:0000256" key="5">
    <source>
        <dbReference type="SAM" id="SignalP"/>
    </source>
</evidence>
<dbReference type="EC" id="1.1.3.37" evidence="2"/>
<protein>
    <recommendedName>
        <fullName evidence="2">D-arabinono-1,4-lactone oxidase</fullName>
        <ecNumber evidence="2">1.1.3.37</ecNumber>
    </recommendedName>
    <alternativeName>
        <fullName evidence="4">L-galactono-gamma-lactone oxidase</fullName>
    </alternativeName>
</protein>
<reference evidence="7 8" key="1">
    <citation type="journal article" date="2019" name="Nat. Ecol. Evol.">
        <title>Megaphylogeny resolves global patterns of mushroom evolution.</title>
        <authorList>
            <person name="Varga T."/>
            <person name="Krizsan K."/>
            <person name="Foldi C."/>
            <person name="Dima B."/>
            <person name="Sanchez-Garcia M."/>
            <person name="Sanchez-Ramirez S."/>
            <person name="Szollosi G.J."/>
            <person name="Szarkandi J.G."/>
            <person name="Papp V."/>
            <person name="Albert L."/>
            <person name="Andreopoulos W."/>
            <person name="Angelini C."/>
            <person name="Antonin V."/>
            <person name="Barry K.W."/>
            <person name="Bougher N.L."/>
            <person name="Buchanan P."/>
            <person name="Buyck B."/>
            <person name="Bense V."/>
            <person name="Catcheside P."/>
            <person name="Chovatia M."/>
            <person name="Cooper J."/>
            <person name="Damon W."/>
            <person name="Desjardin D."/>
            <person name="Finy P."/>
            <person name="Geml J."/>
            <person name="Haridas S."/>
            <person name="Hughes K."/>
            <person name="Justo A."/>
            <person name="Karasinski D."/>
            <person name="Kautmanova I."/>
            <person name="Kiss B."/>
            <person name="Kocsube S."/>
            <person name="Kotiranta H."/>
            <person name="LaButti K.M."/>
            <person name="Lechner B.E."/>
            <person name="Liimatainen K."/>
            <person name="Lipzen A."/>
            <person name="Lukacs Z."/>
            <person name="Mihaltcheva S."/>
            <person name="Morgado L.N."/>
            <person name="Niskanen T."/>
            <person name="Noordeloos M.E."/>
            <person name="Ohm R.A."/>
            <person name="Ortiz-Santana B."/>
            <person name="Ovrebo C."/>
            <person name="Racz N."/>
            <person name="Riley R."/>
            <person name="Savchenko A."/>
            <person name="Shiryaev A."/>
            <person name="Soop K."/>
            <person name="Spirin V."/>
            <person name="Szebenyi C."/>
            <person name="Tomsovsky M."/>
            <person name="Tulloss R.E."/>
            <person name="Uehling J."/>
            <person name="Grigoriev I.V."/>
            <person name="Vagvolgyi C."/>
            <person name="Papp T."/>
            <person name="Martin F.M."/>
            <person name="Miettinen O."/>
            <person name="Hibbett D.S."/>
            <person name="Nagy L.G."/>
        </authorList>
    </citation>
    <scope>NUCLEOTIDE SEQUENCE [LARGE SCALE GENOMIC DNA]</scope>
    <source>
        <strain evidence="7 8">CBS 309.79</strain>
    </source>
</reference>
<comment type="pathway">
    <text evidence="1">Cofactor biosynthesis; D-erythroascorbate biosynthesis; dehydro-D-arabinono-1,4-lactone from D-arabinose: step 2/2.</text>
</comment>
<dbReference type="InterPro" id="IPR036318">
    <property type="entry name" value="FAD-bd_PCMH-like_sf"/>
</dbReference>
<dbReference type="GO" id="GO:0071949">
    <property type="term" value="F:FAD binding"/>
    <property type="evidence" value="ECO:0007669"/>
    <property type="project" value="InterPro"/>
</dbReference>
<name>A0A5C3QI33_9AGAR</name>
<dbReference type="EMBL" id="ML178824">
    <property type="protein sequence ID" value="TFL01725.1"/>
    <property type="molecule type" value="Genomic_DNA"/>
</dbReference>
<gene>
    <name evidence="7" type="ORF">BDV98DRAFT_529631</name>
</gene>
<dbReference type="PANTHER" id="PTHR43762:SF1">
    <property type="entry name" value="D-ARABINONO-1,4-LACTONE OXIDASE"/>
    <property type="match status" value="1"/>
</dbReference>
<dbReference type="Gene3D" id="3.30.465.10">
    <property type="match status" value="1"/>
</dbReference>
<evidence type="ECO:0000313" key="8">
    <source>
        <dbReference type="Proteomes" id="UP000305067"/>
    </source>
</evidence>
<dbReference type="Gene3D" id="3.30.43.10">
    <property type="entry name" value="Uridine Diphospho-n-acetylenolpyruvylglucosamine Reductase, domain 2"/>
    <property type="match status" value="1"/>
</dbReference>
<dbReference type="GO" id="GO:0003885">
    <property type="term" value="F:D-arabinono-1,4-lactone oxidase activity"/>
    <property type="evidence" value="ECO:0007669"/>
    <property type="project" value="UniProtKB-EC"/>
</dbReference>
<feature type="domain" description="FAD-binding PCMH-type" evidence="6">
    <location>
        <begin position="33"/>
        <end position="210"/>
    </location>
</feature>
<accession>A0A5C3QI33</accession>
<dbReference type="InterPro" id="IPR016169">
    <property type="entry name" value="FAD-bd_PCMH_sub2"/>
</dbReference>
<dbReference type="OrthoDB" id="371463at2759"/>
<dbReference type="InterPro" id="IPR006094">
    <property type="entry name" value="Oxid_FAD_bind_N"/>
</dbReference>
<dbReference type="SUPFAM" id="SSF56176">
    <property type="entry name" value="FAD-binding/transporter-associated domain-like"/>
    <property type="match status" value="1"/>
</dbReference>
<dbReference type="PANTHER" id="PTHR43762">
    <property type="entry name" value="L-GULONOLACTONE OXIDASE"/>
    <property type="match status" value="1"/>
</dbReference>
<dbReference type="Pfam" id="PF01565">
    <property type="entry name" value="FAD_binding_4"/>
    <property type="match status" value="1"/>
</dbReference>
<dbReference type="InterPro" id="IPR010031">
    <property type="entry name" value="FAD_lactone_oxidase-like"/>
</dbReference>
<evidence type="ECO:0000313" key="7">
    <source>
        <dbReference type="EMBL" id="TFL01725.1"/>
    </source>
</evidence>
<keyword evidence="5" id="KW-0732">Signal</keyword>
<dbReference type="STRING" id="1884261.A0A5C3QI33"/>
<feature type="signal peptide" evidence="5">
    <location>
        <begin position="1"/>
        <end position="20"/>
    </location>
</feature>
<feature type="chain" id="PRO_5022851094" description="D-arabinono-1,4-lactone oxidase" evidence="5">
    <location>
        <begin position="21"/>
        <end position="510"/>
    </location>
</feature>
<dbReference type="PROSITE" id="PS51387">
    <property type="entry name" value="FAD_PCMH"/>
    <property type="match status" value="1"/>
</dbReference>
<organism evidence="7 8">
    <name type="scientific">Pterulicium gracile</name>
    <dbReference type="NCBI Taxonomy" id="1884261"/>
    <lineage>
        <taxon>Eukaryota</taxon>
        <taxon>Fungi</taxon>
        <taxon>Dikarya</taxon>
        <taxon>Basidiomycota</taxon>
        <taxon>Agaricomycotina</taxon>
        <taxon>Agaricomycetes</taxon>
        <taxon>Agaricomycetidae</taxon>
        <taxon>Agaricales</taxon>
        <taxon>Pleurotineae</taxon>
        <taxon>Pterulaceae</taxon>
        <taxon>Pterulicium</taxon>
    </lineage>
</organism>
<evidence type="ECO:0000259" key="6">
    <source>
        <dbReference type="PROSITE" id="PS51387"/>
    </source>
</evidence>
<evidence type="ECO:0000256" key="4">
    <source>
        <dbReference type="ARBA" id="ARBA00033418"/>
    </source>
</evidence>
<dbReference type="GO" id="GO:0016020">
    <property type="term" value="C:membrane"/>
    <property type="evidence" value="ECO:0007669"/>
    <property type="project" value="InterPro"/>
</dbReference>
<evidence type="ECO:0000256" key="1">
    <source>
        <dbReference type="ARBA" id="ARBA00005083"/>
    </source>
</evidence>
<evidence type="ECO:0000256" key="2">
    <source>
        <dbReference type="ARBA" id="ARBA00013136"/>
    </source>
</evidence>
<dbReference type="Pfam" id="PF04030">
    <property type="entry name" value="ALO"/>
    <property type="match status" value="1"/>
</dbReference>
<dbReference type="UniPathway" id="UPA00771">
    <property type="reaction ID" value="UER00766"/>
</dbReference>
<dbReference type="Proteomes" id="UP000305067">
    <property type="component" value="Unassembled WGS sequence"/>
</dbReference>
<dbReference type="InterPro" id="IPR007173">
    <property type="entry name" value="ALO_C"/>
</dbReference>
<sequence>MVALLNRLLLGLAFTRLASAVPYNTYDGPGFPACHDVARVYEPTTVNEIVSIVKNASASGTPVRASGNGHMWYDTMCSDDPRTVIIRTERVNRIFDLQMGANGRGSVMLEAGATFTQVAEWLHERGASLGFTLVNWNISMAGAIAMGAHRSSLGEDSQVSSAALAFDIVNGKGELVHLDRDQKNTTWLAATTSLGLLGVIARVKFEVLADFKVFANQQILDEDDVLKSDLFAAISPFVTANYWWWPGLKKFHLRTYNPVPITRAGEAFQNTFSVTESEANTAKGLLNSGQNSSIPNFLSESIFFTLWSAPNFRDKRTNSALLLWPVHGWAYDVLIGGLYPDQKPQWDFDLRAYTFEIAVPVTMGTQVLRRVRQLFNEAALSFKPVTSTYRSGINIKFGKPFDSLLGQTTERTGIVKGDWSKGAMMFDFPSFRPNTGDHTRYNEQFYHKLATTLINEFPARPHWTKCTRSVIQQSVKNLDAASLAEFKKVRQQFDPKGIFKSVVGEIIGVM</sequence>
<dbReference type="InterPro" id="IPR016167">
    <property type="entry name" value="FAD-bd_PCMH_sub1"/>
</dbReference>
<dbReference type="InterPro" id="IPR016166">
    <property type="entry name" value="FAD-bd_PCMH"/>
</dbReference>
<evidence type="ECO:0000256" key="3">
    <source>
        <dbReference type="ARBA" id="ARBA00023002"/>
    </source>
</evidence>